<evidence type="ECO:0000313" key="2">
    <source>
        <dbReference type="Proteomes" id="UP001283361"/>
    </source>
</evidence>
<dbReference type="Proteomes" id="UP001283361">
    <property type="component" value="Unassembled WGS sequence"/>
</dbReference>
<proteinExistence type="predicted"/>
<comment type="caution">
    <text evidence="1">The sequence shown here is derived from an EMBL/GenBank/DDBJ whole genome shotgun (WGS) entry which is preliminary data.</text>
</comment>
<protein>
    <submittedName>
        <fullName evidence="1">Uncharacterized protein</fullName>
    </submittedName>
</protein>
<dbReference type="EMBL" id="JAWDGP010007777">
    <property type="protein sequence ID" value="KAK3705042.1"/>
    <property type="molecule type" value="Genomic_DNA"/>
</dbReference>
<organism evidence="1 2">
    <name type="scientific">Elysia crispata</name>
    <name type="common">lettuce slug</name>
    <dbReference type="NCBI Taxonomy" id="231223"/>
    <lineage>
        <taxon>Eukaryota</taxon>
        <taxon>Metazoa</taxon>
        <taxon>Spiralia</taxon>
        <taxon>Lophotrochozoa</taxon>
        <taxon>Mollusca</taxon>
        <taxon>Gastropoda</taxon>
        <taxon>Heterobranchia</taxon>
        <taxon>Euthyneura</taxon>
        <taxon>Panpulmonata</taxon>
        <taxon>Sacoglossa</taxon>
        <taxon>Placobranchoidea</taxon>
        <taxon>Plakobranchidae</taxon>
        <taxon>Elysia</taxon>
    </lineage>
</organism>
<keyword evidence="2" id="KW-1185">Reference proteome</keyword>
<accession>A0AAE0XR33</accession>
<sequence length="100" mass="11065">MTHKTTLRMSKLRLFENWNRGCRKIYDQDELLVGVDSGSIRFRETKDGGVSHSSPAAITDPCHRLGVSGPPLLQLQHHNGGLLLLPSGYGSNDGSNFRTF</sequence>
<name>A0AAE0XR33_9GAST</name>
<gene>
    <name evidence="1" type="ORF">RRG08_006948</name>
</gene>
<dbReference type="AlphaFoldDB" id="A0AAE0XR33"/>
<evidence type="ECO:0000313" key="1">
    <source>
        <dbReference type="EMBL" id="KAK3705042.1"/>
    </source>
</evidence>
<reference evidence="1" key="1">
    <citation type="journal article" date="2023" name="G3 (Bethesda)">
        <title>A reference genome for the long-term kleptoplast-retaining sea slug Elysia crispata morphotype clarki.</title>
        <authorList>
            <person name="Eastman K.E."/>
            <person name="Pendleton A.L."/>
            <person name="Shaikh M.A."/>
            <person name="Suttiyut T."/>
            <person name="Ogas R."/>
            <person name="Tomko P."/>
            <person name="Gavelis G."/>
            <person name="Widhalm J.R."/>
            <person name="Wisecaver J.H."/>
        </authorList>
    </citation>
    <scope>NUCLEOTIDE SEQUENCE</scope>
    <source>
        <strain evidence="1">ECLA1</strain>
    </source>
</reference>